<dbReference type="RefSeq" id="YP_010358797.1">
    <property type="nucleotide sequence ID" value="NC_062766.1"/>
</dbReference>
<accession>A0AAE7S057</accession>
<keyword evidence="2" id="KW-0238">DNA-binding</keyword>
<dbReference type="GeneID" id="75691367"/>
<keyword evidence="3" id="KW-1185">Reference proteome</keyword>
<evidence type="ECO:0000256" key="1">
    <source>
        <dbReference type="SAM" id="MobiDB-lite"/>
    </source>
</evidence>
<feature type="region of interest" description="Disordered" evidence="1">
    <location>
        <begin position="21"/>
        <end position="49"/>
    </location>
</feature>
<evidence type="ECO:0000313" key="3">
    <source>
        <dbReference type="Proteomes" id="UP000827429"/>
    </source>
</evidence>
<dbReference type="EMBL" id="MZ130476">
    <property type="protein sequence ID" value="QWM89225.1"/>
    <property type="molecule type" value="Genomic_DNA"/>
</dbReference>
<protein>
    <submittedName>
        <fullName evidence="2">SSB single stranded DNA-binding protein</fullName>
    </submittedName>
</protein>
<dbReference type="GO" id="GO:0003677">
    <property type="term" value="F:DNA binding"/>
    <property type="evidence" value="ECO:0007669"/>
    <property type="project" value="UniProtKB-KW"/>
</dbReference>
<name>A0AAE7S057_9CAUD</name>
<organism evidence="2 3">
    <name type="scientific">uncultured phage cr123_1</name>
    <dbReference type="NCBI Taxonomy" id="2986401"/>
    <lineage>
        <taxon>Viruses</taxon>
        <taxon>Duplodnaviria</taxon>
        <taxon>Heunggongvirae</taxon>
        <taxon>Uroviricota</taxon>
        <taxon>Caudoviricetes</taxon>
        <taxon>Crassvirales</taxon>
        <taxon>Intestiviridae</taxon>
        <taxon>Crudevirinae</taxon>
        <taxon>Delmidovirus</taxon>
        <taxon>Delmidovirus copri</taxon>
    </lineage>
</organism>
<gene>
    <name evidence="2" type="primary">gp_15326</name>
</gene>
<reference evidence="2 3" key="1">
    <citation type="submission" date="2021-04" db="EMBL/GenBank/DDBJ databases">
        <authorList>
            <person name="Shkoporov A.N."/>
            <person name="Stockdale S.R."/>
            <person name="Guerin E."/>
            <person name="Ross R.P."/>
            <person name="Hill C."/>
        </authorList>
    </citation>
    <scope>NUCLEOTIDE SEQUENCE [LARGE SCALE GENOMIC DNA]</scope>
    <source>
        <strain evidence="3">cr123_1</strain>
    </source>
</reference>
<proteinExistence type="predicted"/>
<dbReference type="Proteomes" id="UP000827429">
    <property type="component" value="Segment"/>
</dbReference>
<sequence>MPTTKMAANAQAAEVENVAADAAVEDTQINKQPTSEAPKKRRRGLSESRGTARLKFDERDIDQATHLFKGHLETVELGWATEKEDSGRASFAGLSVPSLVFTFASNAKDVIARKYVTLRFSPVESNALTIPGAADEWKVNQVFDYLKHILNVFVLKGKPMPEEMADALELPYEDFNEQMEYVPIEPEEVLAGWRVLFENFIAIMENNGKPVYKTAAGSYIPLWMKLLRFTKVKNAWKPIVSGNGAGDFGFNGFVGEGVIEIFDQTKAPVLHVDPTKESLIYRETAKAPIAPAIPGAPAAGGVYNPQVPAGAPVGGYGAAPMPASPAAATNPADDLPF</sequence>
<dbReference type="KEGG" id="vg:75691367"/>
<evidence type="ECO:0000313" key="2">
    <source>
        <dbReference type="EMBL" id="QWM89225.1"/>
    </source>
</evidence>